<protein>
    <submittedName>
        <fullName evidence="3">YceI family protein</fullName>
    </submittedName>
</protein>
<reference evidence="3" key="1">
    <citation type="journal article" date="2022" name="Toxins">
        <title>Genomic Analysis of Sphingopyxis sp. USTB-05 for Biodegrading Cyanobacterial Hepatotoxins.</title>
        <authorList>
            <person name="Liu C."/>
            <person name="Xu Q."/>
            <person name="Zhao Z."/>
            <person name="Zhang H."/>
            <person name="Liu X."/>
            <person name="Yin C."/>
            <person name="Liu Y."/>
            <person name="Yan H."/>
        </authorList>
    </citation>
    <scope>NUCLEOTIDE SEQUENCE</scope>
    <source>
        <strain evidence="3">NBD5</strain>
    </source>
</reference>
<dbReference type="PANTHER" id="PTHR34406:SF1">
    <property type="entry name" value="PROTEIN YCEI"/>
    <property type="match status" value="1"/>
</dbReference>
<feature type="chain" id="PRO_5046682513" evidence="1">
    <location>
        <begin position="21"/>
        <end position="202"/>
    </location>
</feature>
<keyword evidence="4" id="KW-1185">Reference proteome</keyword>
<feature type="signal peptide" evidence="1">
    <location>
        <begin position="1"/>
        <end position="20"/>
    </location>
</feature>
<dbReference type="EMBL" id="CP084930">
    <property type="protein sequence ID" value="USI72075.1"/>
    <property type="molecule type" value="Genomic_DNA"/>
</dbReference>
<dbReference type="Proteomes" id="UP001056937">
    <property type="component" value="Chromosome 1"/>
</dbReference>
<name>A0ABY4X5G2_9SPHN</name>
<dbReference type="SMART" id="SM00867">
    <property type="entry name" value="YceI"/>
    <property type="match status" value="1"/>
</dbReference>
<accession>A0ABY4X5G2</accession>
<evidence type="ECO:0000313" key="3">
    <source>
        <dbReference type="EMBL" id="USI72075.1"/>
    </source>
</evidence>
<organism evidence="3 4">
    <name type="scientific">Sphingomonas morindae</name>
    <dbReference type="NCBI Taxonomy" id="1541170"/>
    <lineage>
        <taxon>Bacteria</taxon>
        <taxon>Pseudomonadati</taxon>
        <taxon>Pseudomonadota</taxon>
        <taxon>Alphaproteobacteria</taxon>
        <taxon>Sphingomonadales</taxon>
        <taxon>Sphingomonadaceae</taxon>
        <taxon>Sphingomonas</taxon>
    </lineage>
</organism>
<evidence type="ECO:0000313" key="4">
    <source>
        <dbReference type="Proteomes" id="UP001056937"/>
    </source>
</evidence>
<dbReference type="PANTHER" id="PTHR34406">
    <property type="entry name" value="PROTEIN YCEI"/>
    <property type="match status" value="1"/>
</dbReference>
<dbReference type="InterPro" id="IPR036761">
    <property type="entry name" value="TTHA0802/YceI-like_sf"/>
</dbReference>
<keyword evidence="1" id="KW-0732">Signal</keyword>
<gene>
    <name evidence="3" type="ORF">LHA26_12270</name>
</gene>
<proteinExistence type="predicted"/>
<dbReference type="SUPFAM" id="SSF101874">
    <property type="entry name" value="YceI-like"/>
    <property type="match status" value="1"/>
</dbReference>
<dbReference type="Gene3D" id="2.40.128.110">
    <property type="entry name" value="Lipid/polyisoprenoid-binding, YceI-like"/>
    <property type="match status" value="1"/>
</dbReference>
<dbReference type="Pfam" id="PF04264">
    <property type="entry name" value="YceI"/>
    <property type="match status" value="1"/>
</dbReference>
<evidence type="ECO:0000256" key="1">
    <source>
        <dbReference type="SAM" id="SignalP"/>
    </source>
</evidence>
<sequence length="202" mass="21041">MRPLPLFAALLIAGAATAQAPIPGSPDTKAVTAGTYKVEPGHTQIVFAVDHMGFSIFRGVFSGASGSLTLDPADIAKTALSVTVPTASVKTTSAKLDEELVSSDWLDAQRYPQASFVSTKINPGPNNTARVEGTLTLHGVTKPATMMVHFHGAGTNPMSKAQTIGFDGRLGFNRSDFGVAKYVPVVSDHVELTIAGAFEKAG</sequence>
<evidence type="ECO:0000259" key="2">
    <source>
        <dbReference type="SMART" id="SM00867"/>
    </source>
</evidence>
<dbReference type="RefSeq" id="WP_252165884.1">
    <property type="nucleotide sequence ID" value="NZ_CP084930.1"/>
</dbReference>
<feature type="domain" description="Lipid/polyisoprenoid-binding YceI-like" evidence="2">
    <location>
        <begin position="35"/>
        <end position="199"/>
    </location>
</feature>
<dbReference type="InterPro" id="IPR007372">
    <property type="entry name" value="Lipid/polyisoprenoid-bd_YceI"/>
</dbReference>